<evidence type="ECO:0000313" key="7">
    <source>
        <dbReference type="EMBL" id="THG36069.1"/>
    </source>
</evidence>
<feature type="transmembrane region" description="Helical" evidence="5">
    <location>
        <begin position="89"/>
        <end position="111"/>
    </location>
</feature>
<evidence type="ECO:0000256" key="1">
    <source>
        <dbReference type="ARBA" id="ARBA00004141"/>
    </source>
</evidence>
<evidence type="ECO:0000313" key="8">
    <source>
        <dbReference type="Proteomes" id="UP000307380"/>
    </source>
</evidence>
<comment type="caution">
    <text evidence="7">The sequence shown here is derived from an EMBL/GenBank/DDBJ whole genome shotgun (WGS) entry which is preliminary data.</text>
</comment>
<feature type="transmembrane region" description="Helical" evidence="5">
    <location>
        <begin position="33"/>
        <end position="54"/>
    </location>
</feature>
<feature type="transmembrane region" description="Helical" evidence="5">
    <location>
        <begin position="257"/>
        <end position="279"/>
    </location>
</feature>
<dbReference type="InterPro" id="IPR007016">
    <property type="entry name" value="O-antigen_ligase-rel_domated"/>
</dbReference>
<dbReference type="Proteomes" id="UP000307380">
    <property type="component" value="Unassembled WGS sequence"/>
</dbReference>
<dbReference type="InterPro" id="IPR051533">
    <property type="entry name" value="WaaL-like"/>
</dbReference>
<keyword evidence="4 5" id="KW-0472">Membrane</keyword>
<dbReference type="PANTHER" id="PTHR37422:SF17">
    <property type="entry name" value="O-ANTIGEN LIGASE"/>
    <property type="match status" value="1"/>
</dbReference>
<accession>A0A4S4FYD6</accession>
<feature type="transmembrane region" description="Helical" evidence="5">
    <location>
        <begin position="123"/>
        <end position="147"/>
    </location>
</feature>
<feature type="transmembrane region" description="Helical" evidence="5">
    <location>
        <begin position="207"/>
        <end position="222"/>
    </location>
</feature>
<dbReference type="GO" id="GO:0016874">
    <property type="term" value="F:ligase activity"/>
    <property type="evidence" value="ECO:0007669"/>
    <property type="project" value="UniProtKB-KW"/>
</dbReference>
<feature type="transmembrane region" description="Helical" evidence="5">
    <location>
        <begin position="228"/>
        <end position="245"/>
    </location>
</feature>
<feature type="transmembrane region" description="Helical" evidence="5">
    <location>
        <begin position="344"/>
        <end position="365"/>
    </location>
</feature>
<dbReference type="GO" id="GO:0016020">
    <property type="term" value="C:membrane"/>
    <property type="evidence" value="ECO:0007669"/>
    <property type="project" value="UniProtKB-SubCell"/>
</dbReference>
<evidence type="ECO:0000259" key="6">
    <source>
        <dbReference type="Pfam" id="PF04932"/>
    </source>
</evidence>
<feature type="transmembrane region" description="Helical" evidence="5">
    <location>
        <begin position="66"/>
        <end position="83"/>
    </location>
</feature>
<evidence type="ECO:0000256" key="5">
    <source>
        <dbReference type="SAM" id="Phobius"/>
    </source>
</evidence>
<name>A0A4S4FYD6_9MICO</name>
<dbReference type="AlphaFoldDB" id="A0A4S4FYD6"/>
<gene>
    <name evidence="7" type="ORF">E6C70_00550</name>
</gene>
<proteinExistence type="predicted"/>
<reference evidence="7 8" key="1">
    <citation type="submission" date="2019-04" db="EMBL/GenBank/DDBJ databases">
        <authorList>
            <person name="Jiang L."/>
        </authorList>
    </citation>
    <scope>NUCLEOTIDE SEQUENCE [LARGE SCALE GENOMIC DNA]</scope>
    <source>
        <strain evidence="7 8">YIM 131861</strain>
    </source>
</reference>
<dbReference type="Pfam" id="PF04932">
    <property type="entry name" value="Wzy_C"/>
    <property type="match status" value="1"/>
</dbReference>
<comment type="subcellular location">
    <subcellularLocation>
        <location evidence="1">Membrane</location>
        <topology evidence="1">Multi-pass membrane protein</topology>
    </subcellularLocation>
</comment>
<feature type="domain" description="O-antigen ligase-related" evidence="6">
    <location>
        <begin position="213"/>
        <end position="356"/>
    </location>
</feature>
<keyword evidence="2 5" id="KW-0812">Transmembrane</keyword>
<keyword evidence="3 5" id="KW-1133">Transmembrane helix</keyword>
<dbReference type="PANTHER" id="PTHR37422">
    <property type="entry name" value="TEICHURONIC ACID BIOSYNTHESIS PROTEIN TUAE"/>
    <property type="match status" value="1"/>
</dbReference>
<dbReference type="RefSeq" id="WP_136421241.1">
    <property type="nucleotide sequence ID" value="NZ_SSSN01000002.1"/>
</dbReference>
<protein>
    <submittedName>
        <fullName evidence="7">O-antigen ligase family protein</fullName>
    </submittedName>
</protein>
<dbReference type="EMBL" id="SSSN01000002">
    <property type="protein sequence ID" value="THG36069.1"/>
    <property type="molecule type" value="Genomic_DNA"/>
</dbReference>
<evidence type="ECO:0000256" key="3">
    <source>
        <dbReference type="ARBA" id="ARBA00022989"/>
    </source>
</evidence>
<organism evidence="7 8">
    <name type="scientific">Orlajensenia flava</name>
    <dbReference type="NCBI Taxonomy" id="2565934"/>
    <lineage>
        <taxon>Bacteria</taxon>
        <taxon>Bacillati</taxon>
        <taxon>Actinomycetota</taxon>
        <taxon>Actinomycetes</taxon>
        <taxon>Micrococcales</taxon>
        <taxon>Microbacteriaceae</taxon>
        <taxon>Orlajensenia</taxon>
    </lineage>
</organism>
<feature type="transmembrane region" description="Helical" evidence="5">
    <location>
        <begin position="183"/>
        <end position="200"/>
    </location>
</feature>
<sequence length="436" mass="47648">MTSPRSRLLVRLLAVLVMFVGFAGQFVRNLLGWIGFGVVDGLLAVAVVVAIILLRPRMAWRRVPKSLVAFLLLAVVSIAWSFYPGASAAGAGVLIVTTLAGVFLGLCLSWAELVRTFGVALRWILGLSLAFEFWTAAVSGPILPFFFDASQYGEPPYPKAFYWSRALLLHGGPIEGIVGNRNLLGFVALLALIIFAVQLAAKSVRRFWGIFWLVVAVAVFLLTRSATVILAAVVVAVAVGFVLWARRANPDGRRPIYLTALGTVVVVVGASIALFPVILKLFGKSEDFTGRFDIWSAVIHLAQQRPAFGWGWVSYWAPWVHPFSDLAERKGVVYLQAHNAWLDVWFQLGVVGVVVFGALIVSTLWRSWFTAIDRPRHGLATDEPYAAITLVPVLLMAALLAQSLAESRILIEGGWITLVTLCLITKRSQSSAERIP</sequence>
<keyword evidence="7" id="KW-0436">Ligase</keyword>
<evidence type="ECO:0000256" key="2">
    <source>
        <dbReference type="ARBA" id="ARBA00022692"/>
    </source>
</evidence>
<evidence type="ECO:0000256" key="4">
    <source>
        <dbReference type="ARBA" id="ARBA00023136"/>
    </source>
</evidence>
<dbReference type="OrthoDB" id="1118146at2"/>
<keyword evidence="8" id="KW-1185">Reference proteome</keyword>